<dbReference type="InterPro" id="IPR016181">
    <property type="entry name" value="Acyl_CoA_acyltransferase"/>
</dbReference>
<accession>A0A938WML7</accession>
<evidence type="ECO:0000259" key="3">
    <source>
        <dbReference type="PROSITE" id="PS51186"/>
    </source>
</evidence>
<name>A0A938WML7_9BACT</name>
<proteinExistence type="predicted"/>
<evidence type="ECO:0000256" key="1">
    <source>
        <dbReference type="ARBA" id="ARBA00022679"/>
    </source>
</evidence>
<dbReference type="Gene3D" id="3.40.630.30">
    <property type="match status" value="1"/>
</dbReference>
<dbReference type="PANTHER" id="PTHR43877">
    <property type="entry name" value="AMINOALKYLPHOSPHONATE N-ACETYLTRANSFERASE-RELATED-RELATED"/>
    <property type="match status" value="1"/>
</dbReference>
<dbReference type="GO" id="GO:0016747">
    <property type="term" value="F:acyltransferase activity, transferring groups other than amino-acyl groups"/>
    <property type="evidence" value="ECO:0007669"/>
    <property type="project" value="InterPro"/>
</dbReference>
<dbReference type="PANTHER" id="PTHR43877:SF2">
    <property type="entry name" value="AMINOALKYLPHOSPHONATE N-ACETYLTRANSFERASE-RELATED"/>
    <property type="match status" value="1"/>
</dbReference>
<feature type="domain" description="N-acetyltransferase" evidence="3">
    <location>
        <begin position="3"/>
        <end position="171"/>
    </location>
</feature>
<reference evidence="4 5" key="1">
    <citation type="journal article" date="2021" name="Sci. Rep.">
        <title>The distribution of antibiotic resistance genes in chicken gut microbiota commensals.</title>
        <authorList>
            <person name="Juricova H."/>
            <person name="Matiasovicova J."/>
            <person name="Kubasova T."/>
            <person name="Cejkova D."/>
            <person name="Rychlik I."/>
        </authorList>
    </citation>
    <scope>NUCLEOTIDE SEQUENCE [LARGE SCALE GENOMIC DNA]</scope>
    <source>
        <strain evidence="4 5">An819</strain>
    </source>
</reference>
<dbReference type="PROSITE" id="PS51186">
    <property type="entry name" value="GNAT"/>
    <property type="match status" value="1"/>
</dbReference>
<dbReference type="InterPro" id="IPR050832">
    <property type="entry name" value="Bact_Acetyltransf"/>
</dbReference>
<protein>
    <submittedName>
        <fullName evidence="4">GNAT family N-acetyltransferase</fullName>
    </submittedName>
</protein>
<dbReference type="SUPFAM" id="SSF55729">
    <property type="entry name" value="Acyl-CoA N-acyltransferases (Nat)"/>
    <property type="match status" value="1"/>
</dbReference>
<dbReference type="EMBL" id="JACJJL010000012">
    <property type="protein sequence ID" value="MBM6661747.1"/>
    <property type="molecule type" value="Genomic_DNA"/>
</dbReference>
<evidence type="ECO:0000313" key="4">
    <source>
        <dbReference type="EMBL" id="MBM6661747.1"/>
    </source>
</evidence>
<keyword evidence="2" id="KW-0012">Acyltransferase</keyword>
<dbReference type="Pfam" id="PF00583">
    <property type="entry name" value="Acetyltransf_1"/>
    <property type="match status" value="1"/>
</dbReference>
<dbReference type="AlphaFoldDB" id="A0A938WML7"/>
<comment type="caution">
    <text evidence="4">The sequence shown here is derived from an EMBL/GenBank/DDBJ whole genome shotgun (WGS) entry which is preliminary data.</text>
</comment>
<dbReference type="RefSeq" id="WP_205109492.1">
    <property type="nucleotide sequence ID" value="NZ_JACJJL010000012.1"/>
</dbReference>
<sequence length="171" mass="18626">MEHIIRKAGHADSERIWQIITDAKRLMAERGSTQWTESYPSTDAIEADICSGHAFVACDRRQVAVAYAVITTEPEAAYADICGRWLTPGPYVTVHRLAVADGWRGRGLARALMARAELEARSVGATGVRVDTNHDNAAMLALLPAMGYELCGTVSYGPRGERIAFEKAVAH</sequence>
<keyword evidence="5" id="KW-1185">Reference proteome</keyword>
<evidence type="ECO:0000256" key="2">
    <source>
        <dbReference type="ARBA" id="ARBA00023315"/>
    </source>
</evidence>
<organism evidence="4 5">
    <name type="scientific">Marseilla massiliensis</name>
    <dbReference type="NCBI Taxonomy" id="1841864"/>
    <lineage>
        <taxon>Bacteria</taxon>
        <taxon>Pseudomonadati</taxon>
        <taxon>Bacteroidota</taxon>
        <taxon>Bacteroidia</taxon>
        <taxon>Bacteroidales</taxon>
        <taxon>Prevotellaceae</taxon>
        <taxon>Marseilla</taxon>
    </lineage>
</organism>
<dbReference type="Proteomes" id="UP000764045">
    <property type="component" value="Unassembled WGS sequence"/>
</dbReference>
<keyword evidence="1" id="KW-0808">Transferase</keyword>
<evidence type="ECO:0000313" key="5">
    <source>
        <dbReference type="Proteomes" id="UP000764045"/>
    </source>
</evidence>
<dbReference type="CDD" id="cd04301">
    <property type="entry name" value="NAT_SF"/>
    <property type="match status" value="1"/>
</dbReference>
<dbReference type="InterPro" id="IPR000182">
    <property type="entry name" value="GNAT_dom"/>
</dbReference>
<gene>
    <name evidence="4" type="ORF">H6B30_08290</name>
</gene>